<dbReference type="Gene3D" id="6.10.30.10">
    <property type="match status" value="1"/>
</dbReference>
<evidence type="ECO:0000313" key="1">
    <source>
        <dbReference type="EMBL" id="ARS64418.1"/>
    </source>
</evidence>
<evidence type="ECO:0000313" key="2">
    <source>
        <dbReference type="Proteomes" id="UP000249949"/>
    </source>
</evidence>
<keyword evidence="2" id="KW-1185">Reference proteome</keyword>
<gene>
    <name evidence="1" type="ORF">NMSP_0798</name>
</gene>
<dbReference type="Proteomes" id="UP000249949">
    <property type="component" value="Chromosome"/>
</dbReference>
<proteinExistence type="predicted"/>
<dbReference type="EMBL" id="CP021324">
    <property type="protein sequence ID" value="ARS64418.1"/>
    <property type="molecule type" value="Genomic_DNA"/>
</dbReference>
<sequence length="102" mass="11828">MNFEEELTKGNFTIPECLSCKKIIWPPAEFCNVCYNETGLKTGQFTGKIIEYSKQNEEYFCMVEFLDSFRLMAKTNDKPEIGKIVKITKCGILNGNYFFQII</sequence>
<accession>A0A2Z2HK16</accession>
<dbReference type="InterPro" id="IPR012340">
    <property type="entry name" value="NA-bd_OB-fold"/>
</dbReference>
<reference evidence="1 2" key="1">
    <citation type="journal article" date="2017" name="Environ. Microbiol.">
        <title>Genome and epigenome of a novel marine Thaumarchaeota strain suggest viral infection, phosphorothioation DNA modification and multiple restriction systems.</title>
        <authorList>
            <person name="Ahlgren N.A."/>
            <person name="Chen Y."/>
            <person name="Needham D.M."/>
            <person name="Parada A.E."/>
            <person name="Sachdeva R."/>
            <person name="Trinh V."/>
            <person name="Chen T."/>
            <person name="Fuhrman J.A."/>
        </authorList>
    </citation>
    <scope>NUCLEOTIDE SEQUENCE [LARGE SCALE GENOMIC DNA]</scope>
    <source>
        <strain evidence="1 2">SPOT01</strain>
    </source>
</reference>
<evidence type="ECO:0008006" key="3">
    <source>
        <dbReference type="Google" id="ProtNLM"/>
    </source>
</evidence>
<organism evidence="1 2">
    <name type="scientific">Candidatus Nitrosomarinus catalinensis</name>
    <dbReference type="NCBI Taxonomy" id="1898749"/>
    <lineage>
        <taxon>Archaea</taxon>
        <taxon>Nitrososphaerota</taxon>
        <taxon>Nitrososphaeria</taxon>
        <taxon>Nitrosopumilales</taxon>
        <taxon>Nitrosopumilaceae</taxon>
        <taxon>Candidatus Nitrosomarinus</taxon>
    </lineage>
</organism>
<protein>
    <recommendedName>
        <fullName evidence="3">DUF35 domain-containing protein</fullName>
    </recommendedName>
</protein>
<dbReference type="KEGG" id="nct:NMSP_0798"/>
<dbReference type="RefSeq" id="WP_086907535.1">
    <property type="nucleotide sequence ID" value="NZ_CP021324.1"/>
</dbReference>
<dbReference type="GeneID" id="32901274"/>
<dbReference type="AlphaFoldDB" id="A0A2Z2HK16"/>
<dbReference type="OrthoDB" id="9573at2157"/>
<dbReference type="SUPFAM" id="SSF50249">
    <property type="entry name" value="Nucleic acid-binding proteins"/>
    <property type="match status" value="1"/>
</dbReference>
<name>A0A2Z2HK16_9ARCH</name>